<dbReference type="EC" id="3.1.3.48" evidence="5"/>
<dbReference type="Pfam" id="PF19567">
    <property type="entry name" value="CpsB_CapC"/>
    <property type="match status" value="1"/>
</dbReference>
<evidence type="ECO:0000313" key="8">
    <source>
        <dbReference type="Proteomes" id="UP000076878"/>
    </source>
</evidence>
<evidence type="ECO:0000313" key="7">
    <source>
        <dbReference type="EMBL" id="SEJ00885.1"/>
    </source>
</evidence>
<evidence type="ECO:0000313" key="6">
    <source>
        <dbReference type="EMBL" id="CZQ94193.1"/>
    </source>
</evidence>
<dbReference type="SUPFAM" id="SSF89550">
    <property type="entry name" value="PHP domain-like"/>
    <property type="match status" value="1"/>
</dbReference>
<dbReference type="InterPro" id="IPR016195">
    <property type="entry name" value="Pol/histidinol_Pase-like"/>
</dbReference>
<keyword evidence="3 5" id="KW-0904">Protein phosphatase</keyword>
<dbReference type="AlphaFoldDB" id="A0A143YN32"/>
<evidence type="ECO:0000256" key="2">
    <source>
        <dbReference type="ARBA" id="ARBA00022801"/>
    </source>
</evidence>
<dbReference type="PANTHER" id="PTHR39181">
    <property type="entry name" value="TYROSINE-PROTEIN PHOSPHATASE YWQE"/>
    <property type="match status" value="1"/>
</dbReference>
<keyword evidence="2 5" id="KW-0378">Hydrolase</keyword>
<dbReference type="PIRSF" id="PIRSF016557">
    <property type="entry name" value="Caps_synth_CpsB"/>
    <property type="match status" value="1"/>
</dbReference>
<dbReference type="GO" id="GO:0004725">
    <property type="term" value="F:protein tyrosine phosphatase activity"/>
    <property type="evidence" value="ECO:0007669"/>
    <property type="project" value="UniProtKB-UniRule"/>
</dbReference>
<dbReference type="Proteomes" id="UP000076878">
    <property type="component" value="Unassembled WGS sequence"/>
</dbReference>
<keyword evidence="9" id="KW-1185">Reference proteome</keyword>
<reference evidence="7 9" key="2">
    <citation type="submission" date="2016-10" db="EMBL/GenBank/DDBJ databases">
        <authorList>
            <person name="Varghese N."/>
            <person name="Submissions S."/>
        </authorList>
    </citation>
    <scope>NUCLEOTIDE SEQUENCE [LARGE SCALE GENOMIC DNA]</scope>
    <source>
        <strain evidence="7 9">DSM 22150</strain>
    </source>
</reference>
<dbReference type="EMBL" id="FNYT01000006">
    <property type="protein sequence ID" value="SEJ00885.1"/>
    <property type="molecule type" value="Genomic_DNA"/>
</dbReference>
<evidence type="ECO:0000256" key="3">
    <source>
        <dbReference type="ARBA" id="ARBA00022912"/>
    </source>
</evidence>
<dbReference type="InterPro" id="IPR016667">
    <property type="entry name" value="Caps_polysacc_synth_CpsB/CapC"/>
</dbReference>
<protein>
    <recommendedName>
        <fullName evidence="5">Tyrosine-protein phosphatase</fullName>
        <ecNumber evidence="5">3.1.3.48</ecNumber>
    </recommendedName>
</protein>
<proteinExistence type="inferred from homology"/>
<dbReference type="STRING" id="640938.TR210_1201"/>
<comment type="similarity">
    <text evidence="1 5">Belongs to the metallo-dependent hydrolases superfamily. CpsB/CapC family.</text>
</comment>
<dbReference type="EMBL" id="FJNB01000007">
    <property type="protein sequence ID" value="CZQ94193.1"/>
    <property type="molecule type" value="Genomic_DNA"/>
</dbReference>
<reference evidence="6 8" key="1">
    <citation type="submission" date="2016-02" db="EMBL/GenBank/DDBJ databases">
        <authorList>
            <person name="Wen L."/>
            <person name="He K."/>
            <person name="Yang H."/>
        </authorList>
    </citation>
    <scope>NUCLEOTIDE SEQUENCE [LARGE SCALE GENOMIC DNA]</scope>
    <source>
        <strain evidence="6">Trichococcus_R210</strain>
    </source>
</reference>
<evidence type="ECO:0000256" key="4">
    <source>
        <dbReference type="ARBA" id="ARBA00051722"/>
    </source>
</evidence>
<comment type="catalytic activity">
    <reaction evidence="4 5">
        <text>O-phospho-L-tyrosyl-[protein] + H2O = L-tyrosyl-[protein] + phosphate</text>
        <dbReference type="Rhea" id="RHEA:10684"/>
        <dbReference type="Rhea" id="RHEA-COMP:10136"/>
        <dbReference type="Rhea" id="RHEA-COMP:20101"/>
        <dbReference type="ChEBI" id="CHEBI:15377"/>
        <dbReference type="ChEBI" id="CHEBI:43474"/>
        <dbReference type="ChEBI" id="CHEBI:46858"/>
        <dbReference type="ChEBI" id="CHEBI:61978"/>
        <dbReference type="EC" id="3.1.3.48"/>
    </reaction>
</comment>
<dbReference type="GO" id="GO:0030145">
    <property type="term" value="F:manganese ion binding"/>
    <property type="evidence" value="ECO:0007669"/>
    <property type="project" value="UniProtKB-UniRule"/>
</dbReference>
<evidence type="ECO:0000313" key="9">
    <source>
        <dbReference type="Proteomes" id="UP000199280"/>
    </source>
</evidence>
<dbReference type="Gene3D" id="3.20.20.140">
    <property type="entry name" value="Metal-dependent hydrolases"/>
    <property type="match status" value="1"/>
</dbReference>
<dbReference type="OrthoDB" id="9788539at2"/>
<evidence type="ECO:0000256" key="5">
    <source>
        <dbReference type="PIRNR" id="PIRNR016557"/>
    </source>
</evidence>
<sequence>MIDLHCHILPGVDDGARTLEDSLAMAENAVAEGISHILVTPHHHNGKYLNPKAAVVAATESLQNELDHKGIKLTLYPSQEVRINGDLIKDIENEDILFIDEERRYLLIEFPTLSIPEYTEVLFFQLRQKGITPVIVHPERNQAIIDDPNILLPFIERGALAQVTAASYMGVFGKDIARLSYRLIEANLVHIIASDAHNTRGRGFYYKKAFAQLEKDFGTDKVRYFRENAKNLLNGDAMHTEAPVEVDRKSKSRSFSRGKFGFFRVR</sequence>
<dbReference type="PANTHER" id="PTHR39181:SF1">
    <property type="entry name" value="TYROSINE-PROTEIN PHOSPHATASE YWQE"/>
    <property type="match status" value="1"/>
</dbReference>
<dbReference type="RefSeq" id="WP_068622585.1">
    <property type="nucleotide sequence ID" value="NZ_FJNB01000007.1"/>
</dbReference>
<accession>A0A143YN32</accession>
<evidence type="ECO:0000256" key="1">
    <source>
        <dbReference type="ARBA" id="ARBA00005750"/>
    </source>
</evidence>
<gene>
    <name evidence="7" type="ORF">SAMN05216375_10651</name>
    <name evidence="6" type="ORF">TR210_1201</name>
</gene>
<organism evidence="6 8">
    <name type="scientific">Trichococcus ilyis</name>
    <dbReference type="NCBI Taxonomy" id="640938"/>
    <lineage>
        <taxon>Bacteria</taxon>
        <taxon>Bacillati</taxon>
        <taxon>Bacillota</taxon>
        <taxon>Bacilli</taxon>
        <taxon>Lactobacillales</taxon>
        <taxon>Carnobacteriaceae</taxon>
        <taxon>Trichococcus</taxon>
    </lineage>
</organism>
<dbReference type="Proteomes" id="UP000199280">
    <property type="component" value="Unassembled WGS sequence"/>
</dbReference>
<name>A0A143YN32_9LACT</name>